<dbReference type="Pfam" id="PF00899">
    <property type="entry name" value="ThiF"/>
    <property type="match status" value="1"/>
</dbReference>
<dbReference type="InterPro" id="IPR035985">
    <property type="entry name" value="Ubiquitin-activating_enz"/>
</dbReference>
<dbReference type="GO" id="GO:0061504">
    <property type="term" value="P:cyclic threonylcarbamoyladenosine biosynthetic process"/>
    <property type="evidence" value="ECO:0007669"/>
    <property type="project" value="TreeGrafter"/>
</dbReference>
<sequence length="240" mass="26079">MREELQRTALLLDELSLQKIQSSKVAVFGIGGVGSYVVEALARAGIGSFILVDHDLVSISNINRQLIALHSTVGRPKVIVAKERILDVNPNASVEARQEFYLPGQDNSFLSGCSYIVDAIDTVASKLALVEAAEETGLPILSSMGTGNKLDPSRFQIGDIYDTSVCPLCRVMRRELRKRGIPKLKVLYSLEEPIKPKASPEPPEDGKRQVPGSISFVPSCAGLLIAGEVIRDLIQMPELK</sequence>
<gene>
    <name evidence="2" type="ORF">DWY99_13910</name>
</gene>
<dbReference type="InterPro" id="IPR000594">
    <property type="entry name" value="ThiF_NAD_FAD-bd"/>
</dbReference>
<dbReference type="CDD" id="cd00755">
    <property type="entry name" value="YgdL_like"/>
    <property type="match status" value="1"/>
</dbReference>
<reference evidence="2 3" key="1">
    <citation type="submission" date="2018-08" db="EMBL/GenBank/DDBJ databases">
        <title>A genome reference for cultivated species of the human gut microbiota.</title>
        <authorList>
            <person name="Zou Y."/>
            <person name="Xue W."/>
            <person name="Luo G."/>
        </authorList>
    </citation>
    <scope>NUCLEOTIDE SEQUENCE [LARGE SCALE GENOMIC DNA]</scope>
    <source>
        <strain evidence="2 3">AF28-26</strain>
    </source>
</reference>
<dbReference type="PANTHER" id="PTHR43267:SF1">
    <property type="entry name" value="TRNA THREONYLCARBAMOYLADENOSINE DEHYDRATASE"/>
    <property type="match status" value="1"/>
</dbReference>
<feature type="domain" description="THIF-type NAD/FAD binding fold" evidence="1">
    <location>
        <begin position="10"/>
        <end position="237"/>
    </location>
</feature>
<dbReference type="InterPro" id="IPR045886">
    <property type="entry name" value="ThiF/MoeB/HesA"/>
</dbReference>
<dbReference type="Proteomes" id="UP000284751">
    <property type="component" value="Unassembled WGS sequence"/>
</dbReference>
<evidence type="ECO:0000313" key="3">
    <source>
        <dbReference type="Proteomes" id="UP000284751"/>
    </source>
</evidence>
<evidence type="ECO:0000259" key="1">
    <source>
        <dbReference type="Pfam" id="PF00899"/>
    </source>
</evidence>
<comment type="caution">
    <text evidence="2">The sequence shown here is derived from an EMBL/GenBank/DDBJ whole genome shotgun (WGS) entry which is preliminary data.</text>
</comment>
<proteinExistence type="predicted"/>
<protein>
    <submittedName>
        <fullName evidence="2">tRNA threonylcarbamoyladenosine dehydratase</fullName>
    </submittedName>
</protein>
<dbReference type="PANTHER" id="PTHR43267">
    <property type="entry name" value="TRNA THREONYLCARBAMOYLADENOSINE DEHYDRATASE"/>
    <property type="match status" value="1"/>
</dbReference>
<dbReference type="EMBL" id="QRTC01000093">
    <property type="protein sequence ID" value="RGQ33766.1"/>
    <property type="molecule type" value="Genomic_DNA"/>
</dbReference>
<evidence type="ECO:0000313" key="2">
    <source>
        <dbReference type="EMBL" id="RGQ33766.1"/>
    </source>
</evidence>
<accession>A0A412ARX5</accession>
<organism evidence="2 3">
    <name type="scientific">[Clostridium] leptum</name>
    <dbReference type="NCBI Taxonomy" id="1535"/>
    <lineage>
        <taxon>Bacteria</taxon>
        <taxon>Bacillati</taxon>
        <taxon>Bacillota</taxon>
        <taxon>Clostridia</taxon>
        <taxon>Eubacteriales</taxon>
        <taxon>Oscillospiraceae</taxon>
        <taxon>Oscillospiraceae incertae sedis</taxon>
    </lineage>
</organism>
<dbReference type="GO" id="GO:0008641">
    <property type="term" value="F:ubiquitin-like modifier activating enzyme activity"/>
    <property type="evidence" value="ECO:0007669"/>
    <property type="project" value="InterPro"/>
</dbReference>
<dbReference type="AlphaFoldDB" id="A0A412ARX5"/>
<name>A0A412ARX5_9FIRM</name>
<dbReference type="SUPFAM" id="SSF69572">
    <property type="entry name" value="Activating enzymes of the ubiquitin-like proteins"/>
    <property type="match status" value="1"/>
</dbReference>
<dbReference type="GO" id="GO:0061503">
    <property type="term" value="F:tRNA threonylcarbamoyladenosine dehydratase"/>
    <property type="evidence" value="ECO:0007669"/>
    <property type="project" value="TreeGrafter"/>
</dbReference>
<dbReference type="Gene3D" id="3.40.50.720">
    <property type="entry name" value="NAD(P)-binding Rossmann-like Domain"/>
    <property type="match status" value="1"/>
</dbReference>